<organism evidence="2 3">
    <name type="scientific">Leishmania utingensis</name>
    <dbReference type="NCBI Taxonomy" id="653362"/>
    <lineage>
        <taxon>Eukaryota</taxon>
        <taxon>Discoba</taxon>
        <taxon>Euglenozoa</taxon>
        <taxon>Kinetoplastea</taxon>
        <taxon>Metakinetoplastina</taxon>
        <taxon>Trypanosomatida</taxon>
        <taxon>Trypanosomatidae</taxon>
        <taxon>Leishmaniinae</taxon>
        <taxon>Leishmania</taxon>
    </lineage>
</organism>
<sequence>MEKRHRWQPFSTASSAAIAHVAHLTTRLCLSTLTTTQRQPSAVCVGHTETTDIKVLGRDCASFEKHEFTLWSSLQHRQLVRCRSVPLVTARTPSHPGRGPEHSGGSSGSGSGGRGSVSCFVTLTTATDNAAGIVFNCHTGLHDRHFWFDSDREENVFSGVSTRSSLTTAGDARATSKVAPRQRFHVCPLSERGSRVGVNGGSGASAIFHQNRESTARASSCADRAGRTAASTHTAVIGSGKGAAHYCVGSALMNSCNTHSCHHATSLLYNSLDIRPAAVQSHSHSQSLLVGSSPIRRSKSLWPNQAVEFYHGVDGVSFQHHQPSP</sequence>
<reference evidence="2 3" key="1">
    <citation type="submission" date="2024-02" db="EMBL/GenBank/DDBJ databases">
        <title>FIRST GENOME SEQUENCES OF Leishmania (Viannia) shawi, Leishmania (Viannia) lindenbergi AND Leishmania (Viannia) utingensis.</title>
        <authorList>
            <person name="Resadore F."/>
            <person name="Custodio M.G.F."/>
            <person name="Boite M.C."/>
            <person name="Cupolillo E."/>
            <person name="Ferreira G.E.M."/>
        </authorList>
    </citation>
    <scope>NUCLEOTIDE SEQUENCE [LARGE SCALE GENOMIC DNA]</scope>
    <source>
        <strain evidence="2 3">ITUB/BR/1977/M4964</strain>
    </source>
</reference>
<comment type="caution">
    <text evidence="2">The sequence shown here is derived from an EMBL/GenBank/DDBJ whole genome shotgun (WGS) entry which is preliminary data.</text>
</comment>
<protein>
    <submittedName>
        <fullName evidence="2">Uncharacterized protein</fullName>
    </submittedName>
</protein>
<evidence type="ECO:0000313" key="2">
    <source>
        <dbReference type="EMBL" id="KAL0496241.1"/>
    </source>
</evidence>
<name>A0AAW3A041_9TRYP</name>
<dbReference type="EMBL" id="JBAMZL010000035">
    <property type="protein sequence ID" value="KAL0496241.1"/>
    <property type="molecule type" value="Genomic_DNA"/>
</dbReference>
<keyword evidence="3" id="KW-1185">Reference proteome</keyword>
<dbReference type="AlphaFoldDB" id="A0AAW3A041"/>
<dbReference type="Proteomes" id="UP001482455">
    <property type="component" value="Unassembled WGS sequence"/>
</dbReference>
<feature type="region of interest" description="Disordered" evidence="1">
    <location>
        <begin position="90"/>
        <end position="113"/>
    </location>
</feature>
<gene>
    <name evidence="2" type="ORF">Q4I30_007144</name>
</gene>
<accession>A0AAW3A041</accession>
<evidence type="ECO:0000313" key="3">
    <source>
        <dbReference type="Proteomes" id="UP001482455"/>
    </source>
</evidence>
<proteinExistence type="predicted"/>
<evidence type="ECO:0000256" key="1">
    <source>
        <dbReference type="SAM" id="MobiDB-lite"/>
    </source>
</evidence>